<keyword evidence="1" id="KW-1133">Transmembrane helix</keyword>
<keyword evidence="1" id="KW-0812">Transmembrane</keyword>
<accession>A0A075I064</accession>
<evidence type="ECO:0000313" key="2">
    <source>
        <dbReference type="EMBL" id="AIF21299.1"/>
    </source>
</evidence>
<organism evidence="2">
    <name type="scientific">uncultured marine group II/III euryarchaeote KM3_99_A09</name>
    <dbReference type="NCBI Taxonomy" id="1456549"/>
    <lineage>
        <taxon>Archaea</taxon>
        <taxon>Methanobacteriati</taxon>
        <taxon>Methanobacteriota</taxon>
        <taxon>environmental samples</taxon>
    </lineage>
</organism>
<feature type="transmembrane region" description="Helical" evidence="1">
    <location>
        <begin position="34"/>
        <end position="52"/>
    </location>
</feature>
<dbReference type="EMBL" id="KF901187">
    <property type="protein sequence ID" value="AIF21299.1"/>
    <property type="molecule type" value="Genomic_DNA"/>
</dbReference>
<reference evidence="2" key="1">
    <citation type="journal article" date="2014" name="Genome Biol. Evol.">
        <title>Pangenome evidence for extensive interdomain horizontal transfer affecting lineage core and shell genes in uncultured planktonic thaumarchaeota and euryarchaeota.</title>
        <authorList>
            <person name="Deschamps P."/>
            <person name="Zivanovic Y."/>
            <person name="Moreira D."/>
            <person name="Rodriguez-Valera F."/>
            <person name="Lopez-Garcia P."/>
        </authorList>
    </citation>
    <scope>NUCLEOTIDE SEQUENCE</scope>
</reference>
<feature type="transmembrane region" description="Helical" evidence="1">
    <location>
        <begin position="151"/>
        <end position="173"/>
    </location>
</feature>
<keyword evidence="1" id="KW-0472">Membrane</keyword>
<name>A0A075I064_9EURY</name>
<dbReference type="AlphaFoldDB" id="A0A075I064"/>
<protein>
    <submittedName>
        <fullName evidence="2">Uncharacterized protein</fullName>
    </submittedName>
</protein>
<proteinExistence type="predicted"/>
<sequence length="183" mass="20440">MEDLEELSLEHSRERFGEMQGEASADAGLILADGMLYAIGFFAVITALMEIMDGLNPNGWKWGEVNSTLLVCGALLWLCSQSLNDFKRLLPLWLRLALRMTIGPTAWSDQSHRARLRRAITLIVAGSLCFVIGRTFQTVSGDILTRSGVPFHWVIYIVGAGILALAAHWFRLLGREESMVRFD</sequence>
<feature type="transmembrane region" description="Helical" evidence="1">
    <location>
        <begin position="119"/>
        <end position="139"/>
    </location>
</feature>
<evidence type="ECO:0000256" key="1">
    <source>
        <dbReference type="SAM" id="Phobius"/>
    </source>
</evidence>